<reference evidence="4 5" key="1">
    <citation type="submission" date="2023-04" db="EMBL/GenBank/DDBJ databases">
        <title>Marinobulbifer ophiurae gen. nov., sp. Nov., isolate from tissue of brittle star Ophioplocus japonicus.</title>
        <authorList>
            <person name="Kawano K."/>
            <person name="Sawayama S."/>
            <person name="Nakagawa S."/>
        </authorList>
    </citation>
    <scope>NUCLEOTIDE SEQUENCE [LARGE SCALE GENOMIC DNA]</scope>
    <source>
        <strain evidence="4 5">NKW57</strain>
    </source>
</reference>
<accession>A0ABQ6LXH8</accession>
<keyword evidence="2" id="KW-1133">Transmembrane helix</keyword>
<evidence type="ECO:0008006" key="6">
    <source>
        <dbReference type="Google" id="ProtNLM"/>
    </source>
</evidence>
<feature type="signal peptide" evidence="3">
    <location>
        <begin position="1"/>
        <end position="27"/>
    </location>
</feature>
<evidence type="ECO:0000256" key="1">
    <source>
        <dbReference type="SAM" id="MobiDB-lite"/>
    </source>
</evidence>
<evidence type="ECO:0000313" key="4">
    <source>
        <dbReference type="EMBL" id="GMG86727.1"/>
    </source>
</evidence>
<feature type="compositionally biased region" description="Basic residues" evidence="1">
    <location>
        <begin position="66"/>
        <end position="83"/>
    </location>
</feature>
<protein>
    <recommendedName>
        <fullName evidence="6">Glycine zipper 2TM domain-containing protein</fullName>
    </recommendedName>
</protein>
<keyword evidence="2" id="KW-0472">Membrane</keyword>
<dbReference type="EMBL" id="BSYJ01000002">
    <property type="protein sequence ID" value="GMG86727.1"/>
    <property type="molecule type" value="Genomic_DNA"/>
</dbReference>
<dbReference type="Proteomes" id="UP001224392">
    <property type="component" value="Unassembled WGS sequence"/>
</dbReference>
<feature type="region of interest" description="Disordered" evidence="1">
    <location>
        <begin position="63"/>
        <end position="145"/>
    </location>
</feature>
<evidence type="ECO:0000313" key="5">
    <source>
        <dbReference type="Proteomes" id="UP001224392"/>
    </source>
</evidence>
<proteinExistence type="predicted"/>
<feature type="transmembrane region" description="Helical" evidence="2">
    <location>
        <begin position="43"/>
        <end position="59"/>
    </location>
</feature>
<comment type="caution">
    <text evidence="4">The sequence shown here is derived from an EMBL/GenBank/DDBJ whole genome shotgun (WGS) entry which is preliminary data.</text>
</comment>
<sequence length="145" mass="16847">MTKIRNTFLGTALAGLFAFAGATGAQANDYYYSGESGYADNGDVIVGTVVGALVGMALAEHDDRDRHHKHRHHHHRKHHRQRVRYYDCDGYHRGQGYGHAKHSHKRDKHLRKAEKHYRKYQKAMRKAHQDYDNHRNHRGYGYGRS</sequence>
<organism evidence="4 5">
    <name type="scientific">Biformimicrobium ophioploci</name>
    <dbReference type="NCBI Taxonomy" id="3036711"/>
    <lineage>
        <taxon>Bacteria</taxon>
        <taxon>Pseudomonadati</taxon>
        <taxon>Pseudomonadota</taxon>
        <taxon>Gammaproteobacteria</taxon>
        <taxon>Cellvibrionales</taxon>
        <taxon>Microbulbiferaceae</taxon>
        <taxon>Biformimicrobium</taxon>
    </lineage>
</organism>
<dbReference type="RefSeq" id="WP_285763291.1">
    <property type="nucleotide sequence ID" value="NZ_BSYJ01000002.1"/>
</dbReference>
<feature type="compositionally biased region" description="Basic residues" evidence="1">
    <location>
        <begin position="99"/>
        <end position="126"/>
    </location>
</feature>
<evidence type="ECO:0000256" key="2">
    <source>
        <dbReference type="SAM" id="Phobius"/>
    </source>
</evidence>
<evidence type="ECO:0000256" key="3">
    <source>
        <dbReference type="SAM" id="SignalP"/>
    </source>
</evidence>
<keyword evidence="2" id="KW-0812">Transmembrane</keyword>
<name>A0ABQ6LXH8_9GAMM</name>
<feature type="chain" id="PRO_5045950100" description="Glycine zipper 2TM domain-containing protein" evidence="3">
    <location>
        <begin position="28"/>
        <end position="145"/>
    </location>
</feature>
<keyword evidence="5" id="KW-1185">Reference proteome</keyword>
<keyword evidence="3" id="KW-0732">Signal</keyword>
<gene>
    <name evidence="4" type="ORF">MNKW57_10480</name>
</gene>